<protein>
    <recommendedName>
        <fullName evidence="7">Peptidase S74 domain-containing protein</fullName>
    </recommendedName>
</protein>
<gene>
    <name evidence="4" type="ORF">RIdsm_03175</name>
    <name evidence="3" type="ORF">XM52_09720</name>
</gene>
<dbReference type="RefSeq" id="WP_057815739.1">
    <property type="nucleotide sequence ID" value="NZ_CP031598.1"/>
</dbReference>
<dbReference type="STRING" id="540747.SAMN04488031_101171"/>
<accession>A0A0T5P8Z2</accession>
<dbReference type="KEGG" id="rid:RIdsm_03175"/>
<dbReference type="Proteomes" id="UP000051401">
    <property type="component" value="Unassembled WGS sequence"/>
</dbReference>
<keyword evidence="2" id="KW-0732">Signal</keyword>
<keyword evidence="1" id="KW-0175">Coiled coil</keyword>
<feature type="coiled-coil region" evidence="1">
    <location>
        <begin position="375"/>
        <end position="402"/>
    </location>
</feature>
<evidence type="ECO:0000256" key="1">
    <source>
        <dbReference type="SAM" id="Coils"/>
    </source>
</evidence>
<dbReference type="PATRIC" id="fig|540747.5.peg.4865"/>
<reference evidence="4 6" key="2">
    <citation type="submission" date="2018-08" db="EMBL/GenBank/DDBJ databases">
        <title>Genetic Globetrotter - A new plasmid hitch-hiking vast phylogenetic and geographic distances.</title>
        <authorList>
            <person name="Vollmers J."/>
            <person name="Petersen J."/>
        </authorList>
    </citation>
    <scope>NUCLEOTIDE SEQUENCE [LARGE SCALE GENOMIC DNA]</scope>
    <source>
        <strain evidence="4 6">DSM 26383</strain>
    </source>
</reference>
<organism evidence="3 5">
    <name type="scientific">Roseovarius indicus</name>
    <dbReference type="NCBI Taxonomy" id="540747"/>
    <lineage>
        <taxon>Bacteria</taxon>
        <taxon>Pseudomonadati</taxon>
        <taxon>Pseudomonadota</taxon>
        <taxon>Alphaproteobacteria</taxon>
        <taxon>Rhodobacterales</taxon>
        <taxon>Roseobacteraceae</taxon>
        <taxon>Roseovarius</taxon>
    </lineage>
</organism>
<feature type="signal peptide" evidence="2">
    <location>
        <begin position="1"/>
        <end position="23"/>
    </location>
</feature>
<evidence type="ECO:0000313" key="5">
    <source>
        <dbReference type="Proteomes" id="UP000051401"/>
    </source>
</evidence>
<name>A0A0T5P8Z2_9RHOB</name>
<sequence length="408" mass="42906">MLFRNPKFLISSALFLLAAPVAAQVTTFPDDVVIEGDLTVDAGTTGSMYVEGDSVIDGSLCLGNTCQPTTTFANDETLILRYTQHSIVFDDTSSPTAPNRDWTLRVNDPNSVATGGIDKFAVEDDTAGTTPFTIAGGVPDNAFWLDTSGYLGLGTSLPQTSVHVVSPLASAVMRLEETNGTAGGFDIAASDAAFQVASSGNRTIPLVIEGTAPSNSLYVAGTGYVGFGTDTPAAPFEVSDDDSFSFFRITATGAPVNQSADVVFTQGPLNTGEFRYNIVDGDGPEMRLNADGDVTIAGKLTTAGSCSVGCDAVFDADYPLPSIEDHVAETLALGHLPNVGPTRNGEPWDVTDKMGRILNELEHAHLFIGQLNDRNAAQQARIEAQDSRIEALTAELASLAARLDARQN</sequence>
<dbReference type="EMBL" id="LAXI01000005">
    <property type="protein sequence ID" value="KRS17842.1"/>
    <property type="molecule type" value="Genomic_DNA"/>
</dbReference>
<feature type="chain" id="PRO_5010437451" description="Peptidase S74 domain-containing protein" evidence="2">
    <location>
        <begin position="24"/>
        <end position="408"/>
    </location>
</feature>
<evidence type="ECO:0000313" key="3">
    <source>
        <dbReference type="EMBL" id="KRS17842.1"/>
    </source>
</evidence>
<evidence type="ECO:0008006" key="7">
    <source>
        <dbReference type="Google" id="ProtNLM"/>
    </source>
</evidence>
<reference evidence="3 5" key="1">
    <citation type="submission" date="2015-04" db="EMBL/GenBank/DDBJ databases">
        <title>The draft genome sequence of Roseovarius indicus B108T.</title>
        <authorList>
            <person name="Li G."/>
            <person name="Lai Q."/>
            <person name="Shao Z."/>
            <person name="Yan P."/>
        </authorList>
    </citation>
    <scope>NUCLEOTIDE SEQUENCE [LARGE SCALE GENOMIC DNA]</scope>
    <source>
        <strain evidence="3 5">B108</strain>
    </source>
</reference>
<keyword evidence="5" id="KW-1185">Reference proteome</keyword>
<evidence type="ECO:0000313" key="4">
    <source>
        <dbReference type="EMBL" id="QEW27363.1"/>
    </source>
</evidence>
<dbReference type="EMBL" id="CP031598">
    <property type="protein sequence ID" value="QEW27363.1"/>
    <property type="molecule type" value="Genomic_DNA"/>
</dbReference>
<evidence type="ECO:0000313" key="6">
    <source>
        <dbReference type="Proteomes" id="UP000325785"/>
    </source>
</evidence>
<evidence type="ECO:0000256" key="2">
    <source>
        <dbReference type="SAM" id="SignalP"/>
    </source>
</evidence>
<dbReference type="OrthoDB" id="4463518at2"/>
<dbReference type="Proteomes" id="UP000325785">
    <property type="component" value="Chromosome"/>
</dbReference>
<dbReference type="AlphaFoldDB" id="A0A0T5P8Z2"/>
<proteinExistence type="predicted"/>